<feature type="compositionally biased region" description="Basic residues" evidence="1">
    <location>
        <begin position="426"/>
        <end position="435"/>
    </location>
</feature>
<feature type="region of interest" description="Disordered" evidence="1">
    <location>
        <begin position="390"/>
        <end position="492"/>
    </location>
</feature>
<dbReference type="NCBIfam" id="NF040712">
    <property type="entry name" value="SepH"/>
    <property type="match status" value="1"/>
</dbReference>
<feature type="compositionally biased region" description="Polar residues" evidence="1">
    <location>
        <begin position="355"/>
        <end position="375"/>
    </location>
</feature>
<feature type="compositionally biased region" description="Low complexity" evidence="1">
    <location>
        <begin position="396"/>
        <end position="425"/>
    </location>
</feature>
<reference evidence="3" key="1">
    <citation type="submission" date="2021-06" db="EMBL/GenBank/DDBJ databases">
        <title>Novel species in genus Arthrobacter.</title>
        <authorList>
            <person name="Zhang G."/>
        </authorList>
    </citation>
    <scope>NUCLEOTIDE SEQUENCE</scope>
    <source>
        <strain evidence="3">Zg-ZUI122</strain>
    </source>
</reference>
<accession>A0A975XM47</accession>
<feature type="domain" description="DUF3071" evidence="2">
    <location>
        <begin position="1"/>
        <end position="187"/>
    </location>
</feature>
<dbReference type="AlphaFoldDB" id="A0A975XM47"/>
<dbReference type="EMBL" id="CP076456">
    <property type="protein sequence ID" value="QWQ37524.1"/>
    <property type="molecule type" value="Genomic_DNA"/>
</dbReference>
<organism evidence="3 4">
    <name type="scientific">Arthrobacter sunyaminii</name>
    <dbReference type="NCBI Taxonomy" id="2816859"/>
    <lineage>
        <taxon>Bacteria</taxon>
        <taxon>Bacillati</taxon>
        <taxon>Actinomycetota</taxon>
        <taxon>Actinomycetes</taxon>
        <taxon>Micrococcales</taxon>
        <taxon>Micrococcaceae</taxon>
        <taxon>Arthrobacter</taxon>
    </lineage>
</organism>
<feature type="compositionally biased region" description="Basic and acidic residues" evidence="1">
    <location>
        <begin position="460"/>
        <end position="471"/>
    </location>
</feature>
<evidence type="ECO:0000259" key="2">
    <source>
        <dbReference type="Pfam" id="PF11268"/>
    </source>
</evidence>
<sequence length="492" mass="52300">MQDLRLVGVHEGGEHLLLSGKGGETFRLRMDEALRVAVSRSVHRSTAPAERPEGPAMTPRDIQARIRSGASAEDVAEVSGLDLAHIRRYEGPVRAERDYVARQAQAVEVAAPLSATHDGYRSTFGDSPVNLGDMVNHRLKAFGVDPDSVEWDAWRRPDSTWDVVARFDLDEKSRVSVGEEPPARWTFSPLRKSVSNANRWAQLLSELEPLDSPVPSRRLTAVADRVFDFEAVPVPEADGVDGAGDEETANLLEVLRSRRGQRLGADEDGDDALAALLAKGSIPAAHPREGRTETEDAASSGPRTGRLTLAPDVAGMDSADRPDSVRLPNGVSSETREISILARPFRRRSEAAEDTGTNTPADVSSARTGTGSDKFQGSAKAAAAGADVKADHADGADGADAARAASTETDTAAEAAESSKAAPAARGKKTGGRKGGRTDFPWDRMGSGSSRTDDAATAESGKDEDGADRRPIKPKRSSVPSWDEIVFGTKGD</sequence>
<dbReference type="KEGG" id="asun:KG104_07280"/>
<name>A0A975XM47_9MICC</name>
<dbReference type="RefSeq" id="WP_207346586.1">
    <property type="nucleotide sequence ID" value="NZ_CP076456.1"/>
</dbReference>
<proteinExistence type="predicted"/>
<dbReference type="Pfam" id="PF11268">
    <property type="entry name" value="DUF3071"/>
    <property type="match status" value="1"/>
</dbReference>
<dbReference type="Proteomes" id="UP000680588">
    <property type="component" value="Chromosome"/>
</dbReference>
<evidence type="ECO:0000313" key="3">
    <source>
        <dbReference type="EMBL" id="QWQ37524.1"/>
    </source>
</evidence>
<evidence type="ECO:0000313" key="4">
    <source>
        <dbReference type="Proteomes" id="UP000680588"/>
    </source>
</evidence>
<evidence type="ECO:0000256" key="1">
    <source>
        <dbReference type="SAM" id="MobiDB-lite"/>
    </source>
</evidence>
<feature type="region of interest" description="Disordered" evidence="1">
    <location>
        <begin position="280"/>
        <end position="378"/>
    </location>
</feature>
<protein>
    <submittedName>
        <fullName evidence="3">DUF3071 domain-containing protein</fullName>
    </submittedName>
</protein>
<feature type="region of interest" description="Disordered" evidence="1">
    <location>
        <begin position="41"/>
        <end position="60"/>
    </location>
</feature>
<keyword evidence="4" id="KW-1185">Reference proteome</keyword>
<dbReference type="InterPro" id="IPR021421">
    <property type="entry name" value="DUF3071"/>
</dbReference>
<dbReference type="InterPro" id="IPR047682">
    <property type="entry name" value="SepH-like"/>
</dbReference>
<gene>
    <name evidence="3" type="ORF">KG104_07280</name>
</gene>